<dbReference type="Pfam" id="PF13469">
    <property type="entry name" value="Sulfotransfer_3"/>
    <property type="match status" value="1"/>
</dbReference>
<evidence type="ECO:0000313" key="3">
    <source>
        <dbReference type="Proteomes" id="UP000438345"/>
    </source>
</evidence>
<reference evidence="2 3" key="1">
    <citation type="submission" date="2019-12" db="EMBL/GenBank/DDBJ databases">
        <title>Complete genome sequence of Microcystis aeruginosa strain FD4.</title>
        <authorList>
            <person name="Urakawa H."/>
        </authorList>
    </citation>
    <scope>NUCLEOTIDE SEQUENCE [LARGE SCALE GENOMIC DNA]</scope>
    <source>
        <strain evidence="2 3">FD4</strain>
    </source>
</reference>
<sequence>MKKIKKEDSFSEKLAKLLDAIQLYLPSAYGGWENRELWQDINTYCLFLGYPRSGHSLIGALLNAHPNIVIAHELGDLKYAYLGFKREQLYYLLMKKAELSAEKERKLGGYNYYVPKQWQGKFTSIKVIGDKQGEGTTLRIQVNPLSLERLRQTINVPIKFIHIMRNPYDNITTMSKKTSKLDYDLLKSIDHYFFLCEAITQLKTQLAPHEIYELKHELFLENPQIYLKAICDFLGVETTQEYLEDCAKIVYKSPNKSRHSIAWNPEQIEQVQTKINQYSFLSGYTYDN</sequence>
<dbReference type="EMBL" id="CP046973">
    <property type="protein sequence ID" value="QGZ90343.1"/>
    <property type="molecule type" value="Genomic_DNA"/>
</dbReference>
<dbReference type="Gene3D" id="3.40.50.300">
    <property type="entry name" value="P-loop containing nucleotide triphosphate hydrolases"/>
    <property type="match status" value="1"/>
</dbReference>
<dbReference type="RefSeq" id="WP_158200298.1">
    <property type="nucleotide sequence ID" value="NZ_CP046973.1"/>
</dbReference>
<keyword evidence="1 2" id="KW-0808">Transferase</keyword>
<dbReference type="SUPFAM" id="SSF52540">
    <property type="entry name" value="P-loop containing nucleoside triphosphate hydrolases"/>
    <property type="match status" value="1"/>
</dbReference>
<name>A0A857D468_MICAE</name>
<dbReference type="AlphaFoldDB" id="A0A857D468"/>
<dbReference type="InterPro" id="IPR026634">
    <property type="entry name" value="TPST-like"/>
</dbReference>
<evidence type="ECO:0000313" key="2">
    <source>
        <dbReference type="EMBL" id="QGZ90343.1"/>
    </source>
</evidence>
<dbReference type="InterPro" id="IPR027417">
    <property type="entry name" value="P-loop_NTPase"/>
</dbReference>
<accession>A0A857D468</accession>
<dbReference type="PANTHER" id="PTHR12788">
    <property type="entry name" value="PROTEIN-TYROSINE SULFOTRANSFERASE 2"/>
    <property type="match status" value="1"/>
</dbReference>
<proteinExistence type="predicted"/>
<gene>
    <name evidence="2" type="ORF">GQR42_13150</name>
</gene>
<dbReference type="Proteomes" id="UP000438345">
    <property type="component" value="Chromosome"/>
</dbReference>
<dbReference type="GO" id="GO:0008476">
    <property type="term" value="F:protein-tyrosine sulfotransferase activity"/>
    <property type="evidence" value="ECO:0007669"/>
    <property type="project" value="InterPro"/>
</dbReference>
<organism evidence="2 3">
    <name type="scientific">Microcystis aeruginosa FD4</name>
    <dbReference type="NCBI Taxonomy" id="2686288"/>
    <lineage>
        <taxon>Bacteria</taxon>
        <taxon>Bacillati</taxon>
        <taxon>Cyanobacteriota</taxon>
        <taxon>Cyanophyceae</taxon>
        <taxon>Oscillatoriophycideae</taxon>
        <taxon>Chroococcales</taxon>
        <taxon>Microcystaceae</taxon>
        <taxon>Microcystis</taxon>
    </lineage>
</organism>
<protein>
    <submittedName>
        <fullName evidence="2">Sulfotransferase</fullName>
    </submittedName>
</protein>
<evidence type="ECO:0000256" key="1">
    <source>
        <dbReference type="ARBA" id="ARBA00022679"/>
    </source>
</evidence>
<dbReference type="PANTHER" id="PTHR12788:SF8">
    <property type="entry name" value="PROTEIN-TYROSINE SULFOTRANSFERASE"/>
    <property type="match status" value="1"/>
</dbReference>